<dbReference type="InterPro" id="IPR036396">
    <property type="entry name" value="Cyt_P450_sf"/>
</dbReference>
<name>A0ABT7A657_9ACTN</name>
<sequence length="414" mass="45920">MTATAAELRRAVLTLFDPRGCPDPYPLYALLRDEAPVYRTPEGTVIVSRFTECDRVLRDSTFRVEDEDFVARTLPERKDNITVVSLMGEMVNKNSPHHERLRRLVSKAFTPRRVAGLRPAVERLVDQLLDGMQAEAAEGPVDLMSRFALPLPVTVIGELLGIPENERAWFGPRVETVTAAIERDLSEPYLAASDTAMRELWDRLGKLAADRRAAPRDDMLSTLIKARDEDGDRLSERELLANLVLLYSAGYETTSNLIGNGLVALLERPELLARLRAEPDGIDAWIEEMLRFDPPVQIASRWAGTDTELGGEPVGEGTYVIALLASGNRDPRRFDDPESFVPGRSEGSSLTFGAGAHFCLGAALARMEAQIAFPRLLERFEDIVHANGPAQPRSWLTALRGYPELPLKLVPRGT</sequence>
<accession>A0ABT7A657</accession>
<keyword evidence="2" id="KW-0479">Metal-binding</keyword>
<dbReference type="InterPro" id="IPR002397">
    <property type="entry name" value="Cyt_P450_B"/>
</dbReference>
<dbReference type="PRINTS" id="PR00385">
    <property type="entry name" value="P450"/>
</dbReference>
<evidence type="ECO:0000256" key="1">
    <source>
        <dbReference type="ARBA" id="ARBA00010617"/>
    </source>
</evidence>
<evidence type="ECO:0000313" key="3">
    <source>
        <dbReference type="EMBL" id="MDJ1136557.1"/>
    </source>
</evidence>
<keyword evidence="2" id="KW-0349">Heme</keyword>
<reference evidence="3 4" key="1">
    <citation type="submission" date="2023-05" db="EMBL/GenBank/DDBJ databases">
        <title>Streptantibioticus silvisoli sp. nov., acidotolerant actinomycetes 1 from pine litter.</title>
        <authorList>
            <person name="Swiecimska M."/>
            <person name="Golinska P."/>
            <person name="Sangal V."/>
            <person name="Wachnowicz B."/>
            <person name="Goodfellow M."/>
        </authorList>
    </citation>
    <scope>NUCLEOTIDE SEQUENCE [LARGE SCALE GENOMIC DNA]</scope>
    <source>
        <strain evidence="3 4">DSM 42109</strain>
    </source>
</reference>
<dbReference type="Gene3D" id="1.10.630.10">
    <property type="entry name" value="Cytochrome P450"/>
    <property type="match status" value="1"/>
</dbReference>
<evidence type="ECO:0000313" key="4">
    <source>
        <dbReference type="Proteomes" id="UP001214441"/>
    </source>
</evidence>
<dbReference type="EMBL" id="JANCPR020000042">
    <property type="protein sequence ID" value="MDJ1136557.1"/>
    <property type="molecule type" value="Genomic_DNA"/>
</dbReference>
<dbReference type="PROSITE" id="PS00086">
    <property type="entry name" value="CYTOCHROME_P450"/>
    <property type="match status" value="1"/>
</dbReference>
<evidence type="ECO:0000256" key="2">
    <source>
        <dbReference type="RuleBase" id="RU000461"/>
    </source>
</evidence>
<dbReference type="RefSeq" id="WP_274046812.1">
    <property type="nucleotide sequence ID" value="NZ_JANCPR020000042.1"/>
</dbReference>
<organism evidence="3 4">
    <name type="scientific">Streptomyces iconiensis</name>
    <dbReference type="NCBI Taxonomy" id="1384038"/>
    <lineage>
        <taxon>Bacteria</taxon>
        <taxon>Bacillati</taxon>
        <taxon>Actinomycetota</taxon>
        <taxon>Actinomycetes</taxon>
        <taxon>Kitasatosporales</taxon>
        <taxon>Streptomycetaceae</taxon>
        <taxon>Streptomyces</taxon>
    </lineage>
</organism>
<comment type="similarity">
    <text evidence="1 2">Belongs to the cytochrome P450 family.</text>
</comment>
<dbReference type="Proteomes" id="UP001214441">
    <property type="component" value="Unassembled WGS sequence"/>
</dbReference>
<dbReference type="PANTHER" id="PTHR46696">
    <property type="entry name" value="P450, PUTATIVE (EUROFUNG)-RELATED"/>
    <property type="match status" value="1"/>
</dbReference>
<dbReference type="PRINTS" id="PR00359">
    <property type="entry name" value="BP450"/>
</dbReference>
<dbReference type="PANTHER" id="PTHR46696:SF1">
    <property type="entry name" value="CYTOCHROME P450 YJIB-RELATED"/>
    <property type="match status" value="1"/>
</dbReference>
<dbReference type="InterPro" id="IPR017972">
    <property type="entry name" value="Cyt_P450_CS"/>
</dbReference>
<comment type="caution">
    <text evidence="3">The sequence shown here is derived from an EMBL/GenBank/DDBJ whole genome shotgun (WGS) entry which is preliminary data.</text>
</comment>
<proteinExistence type="inferred from homology"/>
<protein>
    <submittedName>
        <fullName evidence="3">Cytochrome P450</fullName>
    </submittedName>
</protein>
<keyword evidence="2" id="KW-0560">Oxidoreductase</keyword>
<keyword evidence="2" id="KW-0408">Iron</keyword>
<keyword evidence="2" id="KW-0503">Monooxygenase</keyword>
<dbReference type="SUPFAM" id="SSF48264">
    <property type="entry name" value="Cytochrome P450"/>
    <property type="match status" value="1"/>
</dbReference>
<gene>
    <name evidence="3" type="ORF">NMN56_032340</name>
</gene>
<dbReference type="InterPro" id="IPR001128">
    <property type="entry name" value="Cyt_P450"/>
</dbReference>
<dbReference type="CDD" id="cd20625">
    <property type="entry name" value="CYP164-like"/>
    <property type="match status" value="1"/>
</dbReference>
<dbReference type="Pfam" id="PF00067">
    <property type="entry name" value="p450"/>
    <property type="match status" value="1"/>
</dbReference>
<keyword evidence="4" id="KW-1185">Reference proteome</keyword>